<accession>A0A540LNH6</accession>
<keyword evidence="2" id="KW-1185">Reference proteome</keyword>
<dbReference type="Proteomes" id="UP000315295">
    <property type="component" value="Unassembled WGS sequence"/>
</dbReference>
<reference evidence="1 2" key="1">
    <citation type="journal article" date="2019" name="G3 (Bethesda)">
        <title>Sequencing of a Wild Apple (Malus baccata) Genome Unravels the Differences Between Cultivated and Wild Apple Species Regarding Disease Resistance and Cold Tolerance.</title>
        <authorList>
            <person name="Chen X."/>
        </authorList>
    </citation>
    <scope>NUCLEOTIDE SEQUENCE [LARGE SCALE GENOMIC DNA]</scope>
    <source>
        <strain evidence="2">cv. Shandingzi</strain>
        <tissue evidence="1">Leaves</tissue>
    </source>
</reference>
<gene>
    <name evidence="1" type="ORF">C1H46_026404</name>
</gene>
<protein>
    <submittedName>
        <fullName evidence="1">Uncharacterized protein</fullName>
    </submittedName>
</protein>
<organism evidence="1 2">
    <name type="scientific">Malus baccata</name>
    <name type="common">Siberian crab apple</name>
    <name type="synonym">Pyrus baccata</name>
    <dbReference type="NCBI Taxonomy" id="106549"/>
    <lineage>
        <taxon>Eukaryota</taxon>
        <taxon>Viridiplantae</taxon>
        <taxon>Streptophyta</taxon>
        <taxon>Embryophyta</taxon>
        <taxon>Tracheophyta</taxon>
        <taxon>Spermatophyta</taxon>
        <taxon>Magnoliopsida</taxon>
        <taxon>eudicotyledons</taxon>
        <taxon>Gunneridae</taxon>
        <taxon>Pentapetalae</taxon>
        <taxon>rosids</taxon>
        <taxon>fabids</taxon>
        <taxon>Rosales</taxon>
        <taxon>Rosaceae</taxon>
        <taxon>Amygdaloideae</taxon>
        <taxon>Maleae</taxon>
        <taxon>Malus</taxon>
    </lineage>
</organism>
<proteinExistence type="predicted"/>
<name>A0A540LNH6_MALBA</name>
<sequence>MLSEAVVSYIALVLTYVPPSRVFLDKPFNHNDLPHMVLSRSERITYPHLVIWPLIDRIAFPLNTNGLQNVDYTLLGAIISFDDSKGTCTSLNDVMMRCYRSRYKERIKACVNLRTERLAKRQGVILKEVENLRQEVCSKDDERIAKLQQFAVGYSFKVSALRENHKKLHEEKFNVRFLTKYPR</sequence>
<dbReference type="EMBL" id="VIEB01000517">
    <property type="protein sequence ID" value="TQD88041.1"/>
    <property type="molecule type" value="Genomic_DNA"/>
</dbReference>
<evidence type="ECO:0000313" key="2">
    <source>
        <dbReference type="Proteomes" id="UP000315295"/>
    </source>
</evidence>
<dbReference type="AlphaFoldDB" id="A0A540LNH6"/>
<comment type="caution">
    <text evidence="1">The sequence shown here is derived from an EMBL/GenBank/DDBJ whole genome shotgun (WGS) entry which is preliminary data.</text>
</comment>
<evidence type="ECO:0000313" key="1">
    <source>
        <dbReference type="EMBL" id="TQD88041.1"/>
    </source>
</evidence>